<dbReference type="InterPro" id="IPR045335">
    <property type="entry name" value="FtsQ_C_sf"/>
</dbReference>
<keyword evidence="5 9" id="KW-0812">Transmembrane</keyword>
<dbReference type="PROSITE" id="PS51779">
    <property type="entry name" value="POTRA"/>
    <property type="match status" value="1"/>
</dbReference>
<evidence type="ECO:0000256" key="1">
    <source>
        <dbReference type="ARBA" id="ARBA00004370"/>
    </source>
</evidence>
<dbReference type="PANTHER" id="PTHR35851:SF1">
    <property type="entry name" value="CELL DIVISION PROTEIN FTSQ"/>
    <property type="match status" value="1"/>
</dbReference>
<dbReference type="Proteomes" id="UP000196655">
    <property type="component" value="Unassembled WGS sequence"/>
</dbReference>
<feature type="domain" description="POTRA" evidence="11">
    <location>
        <begin position="86"/>
        <end position="154"/>
    </location>
</feature>
<dbReference type="GO" id="GO:0005886">
    <property type="term" value="C:plasma membrane"/>
    <property type="evidence" value="ECO:0007669"/>
    <property type="project" value="UniProtKB-SubCell"/>
</dbReference>
<comment type="caution">
    <text evidence="12">The sequence shown here is derived from an EMBL/GenBank/DDBJ whole genome shotgun (WGS) entry which is preliminary data.</text>
</comment>
<keyword evidence="7 9" id="KW-0472">Membrane</keyword>
<dbReference type="GO" id="GO:0090529">
    <property type="term" value="P:cell septum assembly"/>
    <property type="evidence" value="ECO:0007669"/>
    <property type="project" value="InterPro"/>
</dbReference>
<evidence type="ECO:0000256" key="10">
    <source>
        <dbReference type="SAM" id="MobiDB-lite"/>
    </source>
</evidence>
<dbReference type="EMBL" id="NHON01000089">
    <property type="protein sequence ID" value="OWJ62779.1"/>
    <property type="molecule type" value="Genomic_DNA"/>
</dbReference>
<dbReference type="OrthoDB" id="9783091at2"/>
<dbReference type="InterPro" id="IPR026579">
    <property type="entry name" value="FtsQ"/>
</dbReference>
<feature type="transmembrane region" description="Helical" evidence="9">
    <location>
        <begin position="39"/>
        <end position="61"/>
    </location>
</feature>
<evidence type="ECO:0000256" key="7">
    <source>
        <dbReference type="ARBA" id="ARBA00023136"/>
    </source>
</evidence>
<dbReference type="Pfam" id="PF03799">
    <property type="entry name" value="FtsQ_DivIB_C"/>
    <property type="match status" value="1"/>
</dbReference>
<evidence type="ECO:0000259" key="11">
    <source>
        <dbReference type="PROSITE" id="PS51779"/>
    </source>
</evidence>
<evidence type="ECO:0000256" key="6">
    <source>
        <dbReference type="ARBA" id="ARBA00022989"/>
    </source>
</evidence>
<comment type="similarity">
    <text evidence="9">Belongs to the FtsQ/DivIB family. FtsQ subfamily.</text>
</comment>
<organism evidence="12 13">
    <name type="scientific">Inquilinus limosus</name>
    <dbReference type="NCBI Taxonomy" id="171674"/>
    <lineage>
        <taxon>Bacteria</taxon>
        <taxon>Pseudomonadati</taxon>
        <taxon>Pseudomonadota</taxon>
        <taxon>Alphaproteobacteria</taxon>
        <taxon>Rhodospirillales</taxon>
        <taxon>Rhodospirillaceae</taxon>
        <taxon>Inquilinus</taxon>
    </lineage>
</organism>
<dbReference type="InterPro" id="IPR034746">
    <property type="entry name" value="POTRA"/>
</dbReference>
<dbReference type="GO" id="GO:0043093">
    <property type="term" value="P:FtsZ-dependent cytokinesis"/>
    <property type="evidence" value="ECO:0007669"/>
    <property type="project" value="UniProtKB-UniRule"/>
</dbReference>
<accession>A0A211ZBY1</accession>
<dbReference type="InterPro" id="IPR013685">
    <property type="entry name" value="POTRA_FtsQ_type"/>
</dbReference>
<gene>
    <name evidence="9" type="primary">ftsQ</name>
    <name evidence="12" type="ORF">BWR60_29505</name>
</gene>
<dbReference type="GO" id="GO:0032153">
    <property type="term" value="C:cell division site"/>
    <property type="evidence" value="ECO:0007669"/>
    <property type="project" value="UniProtKB-UniRule"/>
</dbReference>
<evidence type="ECO:0000313" key="13">
    <source>
        <dbReference type="Proteomes" id="UP000196655"/>
    </source>
</evidence>
<protein>
    <recommendedName>
        <fullName evidence="9">Cell division protein FtsQ</fullName>
    </recommendedName>
</protein>
<keyword evidence="13" id="KW-1185">Reference proteome</keyword>
<dbReference type="PANTHER" id="PTHR35851">
    <property type="entry name" value="CELL DIVISION PROTEIN FTSQ"/>
    <property type="match status" value="1"/>
</dbReference>
<comment type="function">
    <text evidence="9">Essential cell division protein.</text>
</comment>
<evidence type="ECO:0000256" key="8">
    <source>
        <dbReference type="ARBA" id="ARBA00023306"/>
    </source>
</evidence>
<comment type="subcellular location">
    <subcellularLocation>
        <location evidence="9">Cell inner membrane</location>
        <topology evidence="9">Single-pass type II membrane protein</topology>
    </subcellularLocation>
    <subcellularLocation>
        <location evidence="1">Membrane</location>
    </subcellularLocation>
    <text evidence="9">Localizes to the division septum.</text>
</comment>
<sequence>MAAGGCRMRQLSAEPDAGRRRGSGGTSVRRKPMARRQAAALRMGGLALGGIAVFGLLAALWTSGTLTAAGRGIHGAVMSLTVAAGFSVQEVLVEGRRSVDGGAIMAALGVGRGDPIFDLDPDAAQAKLLDIPWIKSASVERRLPDTVFVRIEERVPLALWQSNQSFSLIDREGHVLPVPSLADYPDLPMVVGGDAAGTAAVLIDALSKTPDIARRIRSAMRVGGRRWDLMLDNHVTVKLPDGDVAAALARLDEAQRKDSVLDRDIVAVDLRLGDRMVIQLTPAAAAQRAPSKDKT</sequence>
<dbReference type="InterPro" id="IPR005548">
    <property type="entry name" value="Cell_div_FtsQ/DivIB_C"/>
</dbReference>
<reference evidence="13" key="1">
    <citation type="submission" date="2017-05" db="EMBL/GenBank/DDBJ databases">
        <authorList>
            <person name="Macchi M."/>
            <person name="Festa S."/>
            <person name="Coppotelli B.M."/>
            <person name="Morelli I.S."/>
        </authorList>
    </citation>
    <scope>NUCLEOTIDE SEQUENCE [LARGE SCALE GENOMIC DNA]</scope>
    <source>
        <strain evidence="13">I</strain>
    </source>
</reference>
<dbReference type="HAMAP" id="MF_00911">
    <property type="entry name" value="FtsQ_subfam"/>
    <property type="match status" value="1"/>
</dbReference>
<evidence type="ECO:0000256" key="4">
    <source>
        <dbReference type="ARBA" id="ARBA00022618"/>
    </source>
</evidence>
<keyword evidence="2 9" id="KW-1003">Cell membrane</keyword>
<evidence type="ECO:0000256" key="5">
    <source>
        <dbReference type="ARBA" id="ARBA00022692"/>
    </source>
</evidence>
<dbReference type="Gene3D" id="3.10.20.310">
    <property type="entry name" value="membrane protein fhac"/>
    <property type="match status" value="1"/>
</dbReference>
<evidence type="ECO:0000313" key="12">
    <source>
        <dbReference type="EMBL" id="OWJ62779.1"/>
    </source>
</evidence>
<keyword evidence="3 9" id="KW-0997">Cell inner membrane</keyword>
<dbReference type="Pfam" id="PF08478">
    <property type="entry name" value="POTRA_1"/>
    <property type="match status" value="1"/>
</dbReference>
<feature type="region of interest" description="Disordered" evidence="10">
    <location>
        <begin position="1"/>
        <end position="33"/>
    </location>
</feature>
<evidence type="ECO:0000256" key="3">
    <source>
        <dbReference type="ARBA" id="ARBA00022519"/>
    </source>
</evidence>
<dbReference type="AlphaFoldDB" id="A0A211ZBY1"/>
<keyword evidence="4 9" id="KW-0132">Cell division</keyword>
<dbReference type="STRING" id="1122125.GCA_000423185_04986"/>
<name>A0A211ZBY1_9PROT</name>
<evidence type="ECO:0000256" key="9">
    <source>
        <dbReference type="HAMAP-Rule" id="MF_00911"/>
    </source>
</evidence>
<proteinExistence type="inferred from homology"/>
<dbReference type="Gene3D" id="3.40.50.11690">
    <property type="entry name" value="Cell division protein FtsQ/DivIB"/>
    <property type="match status" value="1"/>
</dbReference>
<keyword evidence="8 9" id="KW-0131">Cell cycle</keyword>
<evidence type="ECO:0000256" key="2">
    <source>
        <dbReference type="ARBA" id="ARBA00022475"/>
    </source>
</evidence>
<keyword evidence="6 9" id="KW-1133">Transmembrane helix</keyword>